<protein>
    <submittedName>
        <fullName evidence="3">Type III secretion system cytoplasmic ring protein SctQ</fullName>
    </submittedName>
</protein>
<evidence type="ECO:0000259" key="2">
    <source>
        <dbReference type="Pfam" id="PF01052"/>
    </source>
</evidence>
<evidence type="ECO:0000313" key="4">
    <source>
        <dbReference type="Proteomes" id="UP001229355"/>
    </source>
</evidence>
<dbReference type="InterPro" id="IPR001172">
    <property type="entry name" value="FliN_T3SS_HrcQb"/>
</dbReference>
<comment type="similarity">
    <text evidence="1">Belongs to the FliN/MopA/SpaO family.</text>
</comment>
<name>A0ABY8DPC8_9HYPH</name>
<dbReference type="PRINTS" id="PR00956">
    <property type="entry name" value="FLGMOTORFLIN"/>
</dbReference>
<dbReference type="Pfam" id="PF01052">
    <property type="entry name" value="FliMN_C"/>
    <property type="match status" value="1"/>
</dbReference>
<evidence type="ECO:0000313" key="3">
    <source>
        <dbReference type="EMBL" id="WEX91767.1"/>
    </source>
</evidence>
<gene>
    <name evidence="3" type="primary">sctQ</name>
    <name evidence="3" type="ORF">PZN02_006084</name>
</gene>
<dbReference type="Gene3D" id="2.30.330.10">
    <property type="entry name" value="SpoA-like"/>
    <property type="match status" value="2"/>
</dbReference>
<dbReference type="SUPFAM" id="SSF101801">
    <property type="entry name" value="Surface presentation of antigens (SPOA)"/>
    <property type="match status" value="1"/>
</dbReference>
<dbReference type="NCBIfam" id="TIGR02551">
    <property type="entry name" value="SpaO_YscQ"/>
    <property type="match status" value="1"/>
</dbReference>
<dbReference type="InterPro" id="IPR001543">
    <property type="entry name" value="FliN-like_C"/>
</dbReference>
<keyword evidence="4" id="KW-1185">Reference proteome</keyword>
<feature type="domain" description="Flagellar motor switch protein FliN-like C-terminal" evidence="2">
    <location>
        <begin position="173"/>
        <end position="241"/>
    </location>
</feature>
<dbReference type="InterPro" id="IPR013385">
    <property type="entry name" value="T3SS_SpaO/YscQ/SpaO"/>
</dbReference>
<dbReference type="EMBL" id="CP120375">
    <property type="protein sequence ID" value="WEX91767.1"/>
    <property type="molecule type" value="Genomic_DNA"/>
</dbReference>
<keyword evidence="3" id="KW-0614">Plasmid</keyword>
<evidence type="ECO:0000256" key="1">
    <source>
        <dbReference type="ARBA" id="ARBA00009226"/>
    </source>
</evidence>
<dbReference type="Proteomes" id="UP001229355">
    <property type="component" value="Plasmid unnamed"/>
</dbReference>
<dbReference type="PANTHER" id="PTHR30034:SF6">
    <property type="entry name" value="YOP PROTEINS TRANSLOCATION PROTEIN Q"/>
    <property type="match status" value="1"/>
</dbReference>
<dbReference type="InterPro" id="IPR036429">
    <property type="entry name" value="SpoA-like_sf"/>
</dbReference>
<reference evidence="3 4" key="1">
    <citation type="submission" date="2023-03" db="EMBL/GenBank/DDBJ databases">
        <authorList>
            <person name="Kaur S."/>
            <person name="Espinosa-Saiz D."/>
            <person name="Velazquez E."/>
            <person name="Menendez E."/>
            <person name="diCenzo G.C."/>
        </authorList>
    </citation>
    <scope>NUCLEOTIDE SEQUENCE [LARGE SCALE GENOMIC DNA]</scope>
    <source>
        <strain evidence="3 4">LMG 24692</strain>
        <plasmid evidence="3 4">unnamed</plasmid>
    </source>
</reference>
<proteinExistence type="inferred from homology"/>
<accession>A0ABY8DPC8</accession>
<organism evidence="3 4">
    <name type="scientific">Sinorhizobium garamanticum</name>
    <dbReference type="NCBI Taxonomy" id="680247"/>
    <lineage>
        <taxon>Bacteria</taxon>
        <taxon>Pseudomonadati</taxon>
        <taxon>Pseudomonadota</taxon>
        <taxon>Alphaproteobacteria</taxon>
        <taxon>Hyphomicrobiales</taxon>
        <taxon>Rhizobiaceae</taxon>
        <taxon>Sinorhizobium/Ensifer group</taxon>
        <taxon>Sinorhizobium</taxon>
    </lineage>
</organism>
<geneLocation type="plasmid" evidence="3 4">
    <name>unnamed</name>
</geneLocation>
<dbReference type="RefSeq" id="WP_280663723.1">
    <property type="nucleotide sequence ID" value="NZ_CP120375.1"/>
</dbReference>
<dbReference type="PANTHER" id="PTHR30034">
    <property type="entry name" value="FLAGELLAR MOTOR SWITCH PROTEIN FLIM"/>
    <property type="match status" value="1"/>
</dbReference>
<sequence length="248" mass="26957">MLPSDDGLREILFNIVLHDVAIQVEQWCGQRPIWSLSEITTGVLPHAIELVRLDGPDKLLGLIEFDGGGLEWITDCCRDALPAVCADLDHVAFSLDLRVARVSLTLAEIEALAPGDVILLDTSPVARDGAMTVLLCLFGDSRFRASIMDGRLSVLSAVDHMMDNPDSLPPETFDNIDLPVDVDVGRLTMSLKQLRELAVGQILDLGFDATTNVSLRVNGRVVAAGELVRIVDRTGVRVLDIRLPRASS</sequence>